<sequence length="77" mass="8235">MELMVAMAKNAPIAPQLLGIPQLVNWLLNMLQQAQGALPSPPAGALLSPPINAQLSASSFHLCPLIGTLERFYILND</sequence>
<evidence type="ECO:0000313" key="2">
    <source>
        <dbReference type="Proteomes" id="UP000230233"/>
    </source>
</evidence>
<evidence type="ECO:0000313" key="1">
    <source>
        <dbReference type="EMBL" id="PIC19103.1"/>
    </source>
</evidence>
<keyword evidence="2" id="KW-1185">Reference proteome</keyword>
<dbReference type="AlphaFoldDB" id="A0A2G5SVZ0"/>
<gene>
    <name evidence="1" type="primary">Cnig_chr_X.g24765</name>
    <name evidence="1" type="ORF">B9Z55_024765</name>
</gene>
<protein>
    <submittedName>
        <fullName evidence="1">Uncharacterized protein</fullName>
    </submittedName>
</protein>
<accession>A0A2G5SVZ0</accession>
<organism evidence="1 2">
    <name type="scientific">Caenorhabditis nigoni</name>
    <dbReference type="NCBI Taxonomy" id="1611254"/>
    <lineage>
        <taxon>Eukaryota</taxon>
        <taxon>Metazoa</taxon>
        <taxon>Ecdysozoa</taxon>
        <taxon>Nematoda</taxon>
        <taxon>Chromadorea</taxon>
        <taxon>Rhabditida</taxon>
        <taxon>Rhabditina</taxon>
        <taxon>Rhabditomorpha</taxon>
        <taxon>Rhabditoidea</taxon>
        <taxon>Rhabditidae</taxon>
        <taxon>Peloderinae</taxon>
        <taxon>Caenorhabditis</taxon>
    </lineage>
</organism>
<proteinExistence type="predicted"/>
<dbReference type="Proteomes" id="UP000230233">
    <property type="component" value="Chromosome X"/>
</dbReference>
<reference evidence="2" key="1">
    <citation type="submission" date="2017-10" db="EMBL/GenBank/DDBJ databases">
        <title>Rapid genome shrinkage in a self-fertile nematode reveals novel sperm competition proteins.</title>
        <authorList>
            <person name="Yin D."/>
            <person name="Schwarz E.M."/>
            <person name="Thomas C.G."/>
            <person name="Felde R.L."/>
            <person name="Korf I.F."/>
            <person name="Cutter A.D."/>
            <person name="Schartner C.M."/>
            <person name="Ralston E.J."/>
            <person name="Meyer B.J."/>
            <person name="Haag E.S."/>
        </authorList>
    </citation>
    <scope>NUCLEOTIDE SEQUENCE [LARGE SCALE GENOMIC DNA]</scope>
    <source>
        <strain evidence="2">JU1422</strain>
    </source>
</reference>
<name>A0A2G5SVZ0_9PELO</name>
<dbReference type="EMBL" id="PDUG01000006">
    <property type="protein sequence ID" value="PIC19103.1"/>
    <property type="molecule type" value="Genomic_DNA"/>
</dbReference>
<comment type="caution">
    <text evidence="1">The sequence shown here is derived from an EMBL/GenBank/DDBJ whole genome shotgun (WGS) entry which is preliminary data.</text>
</comment>